<feature type="chain" id="PRO_5003822844" evidence="1">
    <location>
        <begin position="17"/>
        <end position="303"/>
    </location>
</feature>
<evidence type="ECO:0000313" key="3">
    <source>
        <dbReference type="Proteomes" id="UP000003163"/>
    </source>
</evidence>
<evidence type="ECO:0000313" key="2">
    <source>
        <dbReference type="EMBL" id="EJW02929.1"/>
    </source>
</evidence>
<dbReference type="EMBL" id="AFBI03000051">
    <property type="protein sequence ID" value="EJW02929.1"/>
    <property type="molecule type" value="Genomic_DNA"/>
</dbReference>
<gene>
    <name evidence="2" type="ORF">EDEG_02694</name>
</gene>
<evidence type="ECO:0000256" key="1">
    <source>
        <dbReference type="SAM" id="SignalP"/>
    </source>
</evidence>
<keyword evidence="3" id="KW-1185">Reference proteome</keyword>
<comment type="caution">
    <text evidence="2">The sequence shown here is derived from an EMBL/GenBank/DDBJ whole genome shotgun (WGS) entry which is preliminary data.</text>
</comment>
<feature type="signal peptide" evidence="1">
    <location>
        <begin position="1"/>
        <end position="16"/>
    </location>
</feature>
<sequence>MFLFFSVFLKLNAANTQWLYETNVFQQNTGRQDLELSTHANRNYDAELNDIADFLMNEADRENTTLENWRNNSIQMDYYSKEETNEFDKCFISTSCTCVSCTNIEYFLHQEANNDKIIKDNAHETSDKYNQSETEQNFGPLFFSENAVQRQENKHESLISHPSLQEITNLPDTHQEQPYLFQTNISTDHEFLTNNSDGERQKYINHEIQINFTSQMNGNINPSEVSNLGNPIIQNCGLQISAILVSKSEKSSESKDKKNIDYLKATNKKKGILLKIVKKILEKKNHEKKTPFSLKKMLISQNY</sequence>
<dbReference type="VEuPathDB" id="MicrosporidiaDB:EDEG_02694"/>
<accession>J9D5V9</accession>
<dbReference type="HOGENOM" id="CLU_918369_0_0_1"/>
<name>J9D5V9_EDHAE</name>
<dbReference type="Proteomes" id="UP000003163">
    <property type="component" value="Unassembled WGS sequence"/>
</dbReference>
<reference evidence="3" key="2">
    <citation type="submission" date="2015-07" db="EMBL/GenBank/DDBJ databases">
        <title>Contrasting host-pathogen interactions and genome evolution in two generalist and specialist microsporidian pathogens of mosquitoes.</title>
        <authorList>
            <consortium name="The Broad Institute Genomics Platform"/>
            <consortium name="The Broad Institute Genome Sequencing Center for Infectious Disease"/>
            <person name="Cuomo C.A."/>
            <person name="Sanscrainte N.D."/>
            <person name="Goldberg J.M."/>
            <person name="Heiman D."/>
            <person name="Young S."/>
            <person name="Zeng Q."/>
            <person name="Becnel J.J."/>
            <person name="Birren B.W."/>
        </authorList>
    </citation>
    <scope>NUCLEOTIDE SEQUENCE [LARGE SCALE GENOMIC DNA]</scope>
    <source>
        <strain evidence="3">USNM 41457</strain>
    </source>
</reference>
<reference evidence="2 3" key="1">
    <citation type="submission" date="2011-08" db="EMBL/GenBank/DDBJ databases">
        <authorList>
            <person name="Liu Z.J."/>
            <person name="Shi F.L."/>
            <person name="Lu J.Q."/>
            <person name="Li M."/>
            <person name="Wang Z.L."/>
        </authorList>
    </citation>
    <scope>NUCLEOTIDE SEQUENCE [LARGE SCALE GENOMIC DNA]</scope>
    <source>
        <strain evidence="2 3">USNM 41457</strain>
    </source>
</reference>
<protein>
    <submittedName>
        <fullName evidence="2">Uncharacterized protein</fullName>
    </submittedName>
</protein>
<dbReference type="AlphaFoldDB" id="J9D5V9"/>
<proteinExistence type="predicted"/>
<dbReference type="InParanoid" id="J9D5V9"/>
<organism evidence="2 3">
    <name type="scientific">Edhazardia aedis (strain USNM 41457)</name>
    <name type="common">Microsporidian parasite</name>
    <dbReference type="NCBI Taxonomy" id="1003232"/>
    <lineage>
        <taxon>Eukaryota</taxon>
        <taxon>Fungi</taxon>
        <taxon>Fungi incertae sedis</taxon>
        <taxon>Microsporidia</taxon>
        <taxon>Edhazardia</taxon>
    </lineage>
</organism>
<keyword evidence="1" id="KW-0732">Signal</keyword>